<dbReference type="Pfam" id="PF22594">
    <property type="entry name" value="GTP-eEF1A_C"/>
    <property type="match status" value="1"/>
</dbReference>
<comment type="similarity">
    <text evidence="1">Belongs to the TRAFAC class translation factor GTPase superfamily. Classic translation factor GTPase family. EF-Tu/EF-1A subfamily.</text>
</comment>
<keyword evidence="2" id="KW-0547">Nucleotide-binding</keyword>
<reference evidence="7" key="1">
    <citation type="submission" date="2019-11" db="UniProtKB">
        <authorList>
            <consortium name="WormBaseParasite"/>
        </authorList>
    </citation>
    <scope>IDENTIFICATION</scope>
</reference>
<dbReference type="Gene3D" id="2.40.30.10">
    <property type="entry name" value="Translation factors"/>
    <property type="match status" value="2"/>
</dbReference>
<dbReference type="Pfam" id="PF00009">
    <property type="entry name" value="GTP_EFTU"/>
    <property type="match status" value="1"/>
</dbReference>
<evidence type="ECO:0000313" key="7">
    <source>
        <dbReference type="WBParaSite" id="MCU_012481-RA"/>
    </source>
</evidence>
<dbReference type="GO" id="GO:0003924">
    <property type="term" value="F:GTPase activity"/>
    <property type="evidence" value="ECO:0007669"/>
    <property type="project" value="InterPro"/>
</dbReference>
<protein>
    <submittedName>
        <fullName evidence="7">Tr-type G domain-containing protein</fullName>
    </submittedName>
</protein>
<keyword evidence="5" id="KW-0732">Signal</keyword>
<dbReference type="SUPFAM" id="SSF52540">
    <property type="entry name" value="P-loop containing nucleoside triphosphate hydrolases"/>
    <property type="match status" value="1"/>
</dbReference>
<dbReference type="InterPro" id="IPR009001">
    <property type="entry name" value="Transl_elong_EF1A/Init_IF2_C"/>
</dbReference>
<dbReference type="SUPFAM" id="SSF50447">
    <property type="entry name" value="Translation proteins"/>
    <property type="match status" value="1"/>
</dbReference>
<proteinExistence type="inferred from homology"/>
<evidence type="ECO:0000256" key="1">
    <source>
        <dbReference type="ARBA" id="ARBA00007249"/>
    </source>
</evidence>
<dbReference type="GO" id="GO:0005525">
    <property type="term" value="F:GTP binding"/>
    <property type="evidence" value="ECO:0007669"/>
    <property type="project" value="UniProtKB-KW"/>
</dbReference>
<evidence type="ECO:0000256" key="5">
    <source>
        <dbReference type="SAM" id="SignalP"/>
    </source>
</evidence>
<dbReference type="InterPro" id="IPR054696">
    <property type="entry name" value="GTP-eEF1A_C"/>
</dbReference>
<feature type="domain" description="Tr-type G" evidence="6">
    <location>
        <begin position="1"/>
        <end position="178"/>
    </location>
</feature>
<dbReference type="PROSITE" id="PS51722">
    <property type="entry name" value="G_TR_2"/>
    <property type="match status" value="1"/>
</dbReference>
<accession>A0A5K3G0I0</accession>
<feature type="chain" id="PRO_5024450473" evidence="5">
    <location>
        <begin position="21"/>
        <end position="419"/>
    </location>
</feature>
<feature type="region of interest" description="Disordered" evidence="4">
    <location>
        <begin position="399"/>
        <end position="419"/>
    </location>
</feature>
<dbReference type="SUPFAM" id="SSF50465">
    <property type="entry name" value="EF-Tu/eEF-1alpha/eIF2-gamma C-terminal domain"/>
    <property type="match status" value="1"/>
</dbReference>
<organism evidence="7">
    <name type="scientific">Mesocestoides corti</name>
    <name type="common">Flatworm</name>
    <dbReference type="NCBI Taxonomy" id="53468"/>
    <lineage>
        <taxon>Eukaryota</taxon>
        <taxon>Metazoa</taxon>
        <taxon>Spiralia</taxon>
        <taxon>Lophotrochozoa</taxon>
        <taxon>Platyhelminthes</taxon>
        <taxon>Cestoda</taxon>
        <taxon>Eucestoda</taxon>
        <taxon>Cyclophyllidea</taxon>
        <taxon>Mesocestoididae</taxon>
        <taxon>Mesocestoides</taxon>
    </lineage>
</organism>
<evidence type="ECO:0000256" key="2">
    <source>
        <dbReference type="ARBA" id="ARBA00022741"/>
    </source>
</evidence>
<dbReference type="InterPro" id="IPR027417">
    <property type="entry name" value="P-loop_NTPase"/>
</dbReference>
<dbReference type="PROSITE" id="PS51257">
    <property type="entry name" value="PROKAR_LIPOPROTEIN"/>
    <property type="match status" value="1"/>
</dbReference>
<dbReference type="InterPro" id="IPR050100">
    <property type="entry name" value="TRAFAC_GTPase_members"/>
</dbReference>
<evidence type="ECO:0000256" key="3">
    <source>
        <dbReference type="ARBA" id="ARBA00023134"/>
    </source>
</evidence>
<dbReference type="AlphaFoldDB" id="A0A5K3G0I0"/>
<name>A0A5K3G0I0_MESCO</name>
<dbReference type="InterPro" id="IPR000795">
    <property type="entry name" value="T_Tr_GTP-bd_dom"/>
</dbReference>
<dbReference type="PANTHER" id="PTHR23115">
    <property type="entry name" value="TRANSLATION FACTOR"/>
    <property type="match status" value="1"/>
</dbReference>
<dbReference type="WBParaSite" id="MCU_012481-RA">
    <property type="protein sequence ID" value="MCU_012481-RA"/>
    <property type="gene ID" value="MCU_012481"/>
</dbReference>
<evidence type="ECO:0000256" key="4">
    <source>
        <dbReference type="SAM" id="MobiDB-lite"/>
    </source>
</evidence>
<sequence length="419" mass="44165">MMGNISKYCIVFLAAHGALACFVFPTRQIVLLDAPGHRDFVPQVIGGAAQADVALLVVNATSGEFETGMLLAGGQTQEHARLVRLLGVSRLIVAVNKMDTVGWSEARFEEIRAALLAMLKTINQADVVFCPVSGLLGVNLLHSTDCPPEADIEKLAPWYNGPCLLDIIDNLDKIERPVAGPFRFVVSDIFKPIGSSVPIVAGRVVSGAVSAGVNLPTSRVICLPSGQTGSVRSIRSLAGTSSDGGMGLLDHTLQYAFAGDQVGLMLSGIAAGLSLSPGDVICDPDPPLVPVTSLLRAKVLVFAISQPITRGYPVIFYYHCSSVPATVSKLISATVKGKGHTKKEVSKPRCLLGNCTAEIELTLEQPVCLEIYEVCKPLGRFVLRVGGESIAGGTVTALVRQKSGPPPPQPPLDLNALTK</sequence>
<dbReference type="CDD" id="cd04093">
    <property type="entry name" value="HBS1_C_III"/>
    <property type="match status" value="1"/>
</dbReference>
<keyword evidence="3" id="KW-0342">GTP-binding</keyword>
<dbReference type="Gene3D" id="3.40.50.300">
    <property type="entry name" value="P-loop containing nucleotide triphosphate hydrolases"/>
    <property type="match status" value="1"/>
</dbReference>
<evidence type="ECO:0000259" key="6">
    <source>
        <dbReference type="PROSITE" id="PS51722"/>
    </source>
</evidence>
<feature type="signal peptide" evidence="5">
    <location>
        <begin position="1"/>
        <end position="20"/>
    </location>
</feature>
<dbReference type="PRINTS" id="PR00315">
    <property type="entry name" value="ELONGATNFCT"/>
</dbReference>
<dbReference type="InterPro" id="IPR009000">
    <property type="entry name" value="Transl_B-barrel_sf"/>
</dbReference>